<dbReference type="Proteomes" id="UP000054422">
    <property type="component" value="Unassembled WGS sequence"/>
</dbReference>
<accession>A0A0A2ST81</accession>
<comment type="caution">
    <text evidence="2">The sequence shown here is derived from an EMBL/GenBank/DDBJ whole genome shotgun (WGS) entry which is preliminary data.</text>
</comment>
<dbReference type="AlphaFoldDB" id="A0A0A2ST81"/>
<protein>
    <submittedName>
        <fullName evidence="2">Uncharacterized protein</fullName>
    </submittedName>
</protein>
<proteinExistence type="predicted"/>
<keyword evidence="3" id="KW-1185">Reference proteome</keyword>
<feature type="transmembrane region" description="Helical" evidence="1">
    <location>
        <begin position="24"/>
        <end position="51"/>
    </location>
</feature>
<feature type="transmembrane region" description="Helical" evidence="1">
    <location>
        <begin position="65"/>
        <end position="85"/>
    </location>
</feature>
<evidence type="ECO:0000313" key="3">
    <source>
        <dbReference type="Proteomes" id="UP000054422"/>
    </source>
</evidence>
<evidence type="ECO:0000256" key="1">
    <source>
        <dbReference type="SAM" id="Phobius"/>
    </source>
</evidence>
<gene>
    <name evidence="2" type="ORF">EP47_07795</name>
</gene>
<evidence type="ECO:0000313" key="2">
    <source>
        <dbReference type="EMBL" id="KGP62896.1"/>
    </source>
</evidence>
<reference evidence="2 3" key="1">
    <citation type="submission" date="2014-05" db="EMBL/GenBank/DDBJ databases">
        <authorList>
            <person name="Rizzardi K."/>
            <person name="Winiecka-Krusnell J."/>
            <person name="Ramliden M."/>
            <person name="Alm E."/>
            <person name="Andersson S."/>
            <person name="Byfors S."/>
        </authorList>
    </citation>
    <scope>NUCLEOTIDE SEQUENCE [LARGE SCALE GENOMIC DNA]</scope>
    <source>
        <strain evidence="2 3">LEGN</strain>
    </source>
</reference>
<sequence>MNLYTAAVEIIPKEEHIAQTTSPYFMSLFLSAQILSILIGVVFLFIAFYMLRPREKDQRRIQDQFLFYLILGLFFIFFPFVFEYFG</sequence>
<name>A0A0A2ST81_9GAMM</name>
<dbReference type="RefSeq" id="WP_035890418.1">
    <property type="nucleotide sequence ID" value="NZ_JNCF01000036.1"/>
</dbReference>
<dbReference type="OrthoDB" id="5653344at2"/>
<keyword evidence="1" id="KW-0472">Membrane</keyword>
<keyword evidence="1" id="KW-0812">Transmembrane</keyword>
<keyword evidence="1" id="KW-1133">Transmembrane helix</keyword>
<organism evidence="2 3">
    <name type="scientific">Legionella norrlandica</name>
    <dbReference type="NCBI Taxonomy" id="1498499"/>
    <lineage>
        <taxon>Bacteria</taxon>
        <taxon>Pseudomonadati</taxon>
        <taxon>Pseudomonadota</taxon>
        <taxon>Gammaproteobacteria</taxon>
        <taxon>Legionellales</taxon>
        <taxon>Legionellaceae</taxon>
        <taxon>Legionella</taxon>
    </lineage>
</organism>
<dbReference type="EMBL" id="JNCF01000036">
    <property type="protein sequence ID" value="KGP62896.1"/>
    <property type="molecule type" value="Genomic_DNA"/>
</dbReference>